<evidence type="ECO:0000256" key="3">
    <source>
        <dbReference type="ARBA" id="ARBA00022737"/>
    </source>
</evidence>
<dbReference type="Gene3D" id="2.130.10.10">
    <property type="entry name" value="YVTN repeat-like/Quinoprotein amine dehydrogenase"/>
    <property type="match status" value="1"/>
</dbReference>
<name>A0ABR4ABH8_9LECA</name>
<dbReference type="InterPro" id="IPR015943">
    <property type="entry name" value="WD40/YVTN_repeat-like_dom_sf"/>
</dbReference>
<evidence type="ECO:0000313" key="8">
    <source>
        <dbReference type="Proteomes" id="UP001590950"/>
    </source>
</evidence>
<dbReference type="CDD" id="cd16691">
    <property type="entry name" value="mRING-H2-C3H3C2_Mio"/>
    <property type="match status" value="1"/>
</dbReference>
<dbReference type="InterPro" id="IPR037593">
    <property type="entry name" value="MIOS/Sea4"/>
</dbReference>
<evidence type="ECO:0000259" key="5">
    <source>
        <dbReference type="Pfam" id="PF17034"/>
    </source>
</evidence>
<dbReference type="InterPro" id="IPR031488">
    <property type="entry name" value="Zn_ribbon_mio"/>
</dbReference>
<evidence type="ECO:0000256" key="4">
    <source>
        <dbReference type="SAM" id="MobiDB-lite"/>
    </source>
</evidence>
<evidence type="ECO:0000259" key="6">
    <source>
        <dbReference type="Pfam" id="PF21719"/>
    </source>
</evidence>
<sequence length="1013" mass="112732">METAIRWSPSSTVSEQRFLLVDVNGRSFKRCVVDQYDKRTFKHSTRSTYSKVPPFRAFDWAPHDENLVAVGQWSGEVTVLRIDNTLPNVSLPAKHQRLCNAVAFSRTGLLAAGLERVRNDFCLNIWDVNQRFSTVSSPGGAAAKPFVEPYRKFASSEAISSIKFFTAQPEVLVTGIKGRGVRIYDMRENTGSPSLHFQTTSVFNLAIDPLDENYFACAGAGKDTTIQIWDRRSGKPFTSPSLGSGPDFGAPAEGPVVHYSEAFKLPKVSPQRRGSESSDVSIWSLRFCKGTSGYLGALASNGDFKIFETKHEYSSSKEHDKAHQHRGYESPNTDQPVMLTKQIHHIEHAHGETRQHKKPRVVAFDFSNLAGSKGTPCAIVLRSDQSVDIVELNGPPPALSVSWRPSLIVSRVNSTIDFKEESSTGDPFLDKNVRIFNPTEGETAAELLSRLRKKYDTAMGNQQSKAKESEHPITVESTADIIESAPETVENTPSSSGKAPERYVYFELPDVDKLSIADSVDYSTVARRRCIMGYLFDCKKNIEIVRDNPLLLKLWTWINWAIDNAEADGMMTDALDLSFFGVAGIWNNDLDSQRASDKVNKATYSKEVAIAVEVLCAKLELPECHMASTSFPNHRRLCLHTCGLGLPYEQLETTVKKIVFEGENTKAAALALIHDQPKLAFTALKNGRPTSLHRELAVAIAGFNKGQATTNEDWNETIQDMKADLKDPYARAILALVSYGDWHDVLAETTIPLRERVGIALLHLDDDELTQYINYNTTECIREGDVEGVVLTGLTERAVPLFEIYIEKSSDVQTALLAMSFTCPRYFADARVDRWRETHRSYLNGLCLFLPRVKFDVQATKLSKDADGKPRIAVPSRQFSLECNYCNQALHRGTANPRREAPPPGFGTHPDKIFGDAKTGTVCPNCGKHLPRCVICLDWLGMPDTHSRGSIAAEPTQRETMHKFISVCQTCGHMAHAGHFLDWFDTHDVCPVPNCDCKCNGLDDIPKHADITF</sequence>
<dbReference type="InterPro" id="IPR036322">
    <property type="entry name" value="WD40_repeat_dom_sf"/>
</dbReference>
<dbReference type="EMBL" id="JBEFKJ010000012">
    <property type="protein sequence ID" value="KAL2043123.1"/>
    <property type="molecule type" value="Genomic_DNA"/>
</dbReference>
<proteinExistence type="inferred from homology"/>
<dbReference type="InterPro" id="IPR049092">
    <property type="entry name" value="MIOS_a-sol"/>
</dbReference>
<comment type="caution">
    <text evidence="7">The sequence shown here is derived from an EMBL/GenBank/DDBJ whole genome shotgun (WGS) entry which is preliminary data.</text>
</comment>
<feature type="domain" description="GATOR2 complex protein MIO zinc-ribbon like" evidence="5">
    <location>
        <begin position="883"/>
        <end position="1000"/>
    </location>
</feature>
<evidence type="ECO:0000256" key="2">
    <source>
        <dbReference type="ARBA" id="ARBA00022574"/>
    </source>
</evidence>
<keyword evidence="2" id="KW-0853">WD repeat</keyword>
<reference evidence="7 8" key="1">
    <citation type="submission" date="2024-09" db="EMBL/GenBank/DDBJ databases">
        <title>Rethinking Asexuality: The Enigmatic Case of Functional Sexual Genes in Lepraria (Stereocaulaceae).</title>
        <authorList>
            <person name="Doellman M."/>
            <person name="Sun Y."/>
            <person name="Barcenas-Pena A."/>
            <person name="Lumbsch H.T."/>
            <person name="Grewe F."/>
        </authorList>
    </citation>
    <scope>NUCLEOTIDE SEQUENCE [LARGE SCALE GENOMIC DNA]</scope>
    <source>
        <strain evidence="7 8">Mercado 3170</strain>
    </source>
</reference>
<dbReference type="SUPFAM" id="SSF50978">
    <property type="entry name" value="WD40 repeat-like"/>
    <property type="match status" value="1"/>
</dbReference>
<dbReference type="Pfam" id="PF17034">
    <property type="entry name" value="zinc_ribbon_16"/>
    <property type="match status" value="1"/>
</dbReference>
<keyword evidence="3" id="KW-0677">Repeat</keyword>
<dbReference type="Pfam" id="PF21719">
    <property type="entry name" value="MIOS_a-sol"/>
    <property type="match status" value="1"/>
</dbReference>
<gene>
    <name evidence="7" type="ORF">N7G274_004183</name>
</gene>
<organism evidence="7 8">
    <name type="scientific">Stereocaulon virgatum</name>
    <dbReference type="NCBI Taxonomy" id="373712"/>
    <lineage>
        <taxon>Eukaryota</taxon>
        <taxon>Fungi</taxon>
        <taxon>Dikarya</taxon>
        <taxon>Ascomycota</taxon>
        <taxon>Pezizomycotina</taxon>
        <taxon>Lecanoromycetes</taxon>
        <taxon>OSLEUM clade</taxon>
        <taxon>Lecanoromycetidae</taxon>
        <taxon>Lecanorales</taxon>
        <taxon>Lecanorineae</taxon>
        <taxon>Stereocaulaceae</taxon>
        <taxon>Stereocaulon</taxon>
    </lineage>
</organism>
<protein>
    <recommendedName>
        <fullName evidence="9">WD repeat protein mio zinc-ribbon like domain-containing protein</fullName>
    </recommendedName>
</protein>
<keyword evidence="8" id="KW-1185">Reference proteome</keyword>
<feature type="region of interest" description="Disordered" evidence="4">
    <location>
        <begin position="314"/>
        <end position="333"/>
    </location>
</feature>
<evidence type="ECO:0000256" key="1">
    <source>
        <dbReference type="ARBA" id="ARBA00009713"/>
    </source>
</evidence>
<evidence type="ECO:0000313" key="7">
    <source>
        <dbReference type="EMBL" id="KAL2043123.1"/>
    </source>
</evidence>
<feature type="domain" description="MIOS-like alpha-solenoid" evidence="6">
    <location>
        <begin position="527"/>
        <end position="761"/>
    </location>
</feature>
<evidence type="ECO:0008006" key="9">
    <source>
        <dbReference type="Google" id="ProtNLM"/>
    </source>
</evidence>
<dbReference type="PANTHER" id="PTHR16453:SF9">
    <property type="entry name" value="GATOR COMPLEX PROTEIN MIOS"/>
    <property type="match status" value="1"/>
</dbReference>
<accession>A0ABR4ABH8</accession>
<dbReference type="Proteomes" id="UP001590950">
    <property type="component" value="Unassembled WGS sequence"/>
</dbReference>
<comment type="similarity">
    <text evidence="1">Belongs to the WD repeat mio family.</text>
</comment>
<dbReference type="PANTHER" id="PTHR16453">
    <property type="entry name" value="WD40 DOMAIN-CONTAINING PROTEIN MIO FAMILY MEMBER"/>
    <property type="match status" value="1"/>
</dbReference>